<proteinExistence type="predicted"/>
<protein>
    <submittedName>
        <fullName evidence="2">Uncharacterized protein</fullName>
    </submittedName>
</protein>
<feature type="region of interest" description="Disordered" evidence="1">
    <location>
        <begin position="1811"/>
        <end position="1841"/>
    </location>
</feature>
<name>A0A1B6LAU0_9HEMI</name>
<reference evidence="2" key="1">
    <citation type="submission" date="2015-11" db="EMBL/GenBank/DDBJ databases">
        <title>De novo transcriptome assembly of four potential Pierce s Disease insect vectors from Arizona vineyards.</title>
        <authorList>
            <person name="Tassone E.E."/>
        </authorList>
    </citation>
    <scope>NUCLEOTIDE SEQUENCE</scope>
</reference>
<evidence type="ECO:0000313" key="2">
    <source>
        <dbReference type="EMBL" id="JAT20808.1"/>
    </source>
</evidence>
<accession>A0A1B6LAU0</accession>
<gene>
    <name evidence="2" type="ORF">g.15398</name>
</gene>
<sequence>MENNKRMFTSLINVLNETEKKLLDINNESERTSYILMKDQCKSSSNMKIIVDSLVTKTVKGKSCDADIALPDINSYHSHNGNQEYLNLMSAEIYLEETKKLLRTDLKCDSLHKYFKDFLELLGDILFSSCQINNYKLKLPSGISVKDLLEVKDLYISIWELMYSLTEHNVGKPRPTSRQSALDDQRVGIKINELQNCLHRCLDEMFKVKLGIEHYLKSNIIEMEFADTRTGLKKTHCEDFPIESENNIIKLNDINTADIKRTNRLLTSGCCVEASLEKRICSPPSTLFSFGSEHAEETDSQPYLFPVKKETWSDWYDSKAMEETYGDFIMQSVIYPPEILFLDPTSIFLHSKIGSPQSHTPPKIYSVDSLHDERTNTGFRKNVSDHEERNVAAQSEISSTMEMNCRDKKDVRNPVTNEYPEEDLFGRKFNLTKDISESLELKEKISSLFNTMRSNEVEDIENIFDATPLRIESSDISFIRHQNNKTFARQNSWSITRNKQNKEFICTSKDIGCKNKTLINDDKNTRKQHDKPNKHLYDSYRYNDGKEYINHAPSNLDEVIYDKKSLIELFRTRELNKDSHSGSYPTEESKFCMWPVAAEYIQVSKERRQNRCNTLLSNNSTCISDNSEESYFSLHLNKRYDQNQVYDNDLIVLENSKGFKNGGNSSYSLNQSLVVIDIDQAKSKEKGKIEYKYNKKLKSFPTKPSNKRDNIKARKGNWEKGKVCNMAVQYADCRDSFVVKKKHFEQEKMDFFKFNQNCNNDNWNSFISIFTSKVGPSTRVNHHRMFGKVLTNVGPDPLQRNDLMTNIHTLTSSGGPFRLFDLNGYPLTDSAGNVLKDPYGKSVVHLDSTGVPKNDVKVFDAAGNSLKDVNFDPTQKPKSNSIIIKLTDNFKRPLHLFDKYGRPLTDSFGKLLVNIHGRPLLRFDNFGRPNSDYRGGPLYTDNGFRWSYKTGESISKDKLNDEKTMDNHLMEDSCEPITLEETCPGWEVGALKNNSLDPKCEVAPTLNNTNSDIWLQVENVLQHFPKKKQTNKNSSQTSVIINNVTISQNPVEKELLKSIIYHNNIVQEDLKHKKNIDLYYPDDNLNQYQLTLEEKSVEEKTNFDKCKNCVTKTTLIQNKPVTDYLQFPFYKFQGLEKKCMKDNKTLIGNTFMDSKPFFNNLFLKNSHSQCFNHNYLYEKYLGHKKDDKCLNGEDYFGKLTQLSESDPLTKIGNVNISTLNLTNSLKKPPSNVVSKNYQYLNNLCNEILKYQIDYHKKGMSAIPTSLTSKPKTWTDTSFTEFLSSSDSKYTTETTTYKETPILSTDLSRKKSAGKRMTEKHVNCKIPNTIEYNSKNQNKLNFYRSNQDKCCKCVFRNKENVELGFGPTDIKSSSELNEKCQCDTSESTSLKPQLSINNKEDNNLKSKVDGKVMKEFKNRIVQPNTGKLIPDCDNHKGRTNGYKSQKPERDTTEKYNKTVKSVCCLEEEKHHKIKYRGKYIDSPFRFPSEDQESSTITLEQNFDEQSTQRKIDLYSELNSNQEVRIGIRDNGCKHNMSMDKITENKFEEGRHCNEPRHQHLLEKASRGCRSNHGVINGNTCSRADKQKPFNRKDFSTIKNRTPSIRECSLVSFLGSPVKYVLNKIENKRLSKPQEDKNTLNQNLIEKTGNDVKIQKANRIKDHNQRDKYLHDAKIQALYNSSHKNDTKLKGKHLHTNRTTVKDSPKHGGNLLAYKSKSCTGFFNQNEVAAMSYSGNENDFQEQKHWEYLSKSKVDIRKCSSFCNCLNQNHCNNNYPICHTQTLEYQTSKQKDKTAAFKIKNTRQKFASPLHSTGKLTKTTNEQKKYSTGRHFKPPRNGTKNMSLFKKFVSHNK</sequence>
<feature type="region of interest" description="Disordered" evidence="1">
    <location>
        <begin position="1426"/>
        <end position="1451"/>
    </location>
</feature>
<evidence type="ECO:0000256" key="1">
    <source>
        <dbReference type="SAM" id="MobiDB-lite"/>
    </source>
</evidence>
<organism evidence="2">
    <name type="scientific">Graphocephala atropunctata</name>
    <dbReference type="NCBI Taxonomy" id="36148"/>
    <lineage>
        <taxon>Eukaryota</taxon>
        <taxon>Metazoa</taxon>
        <taxon>Ecdysozoa</taxon>
        <taxon>Arthropoda</taxon>
        <taxon>Hexapoda</taxon>
        <taxon>Insecta</taxon>
        <taxon>Pterygota</taxon>
        <taxon>Neoptera</taxon>
        <taxon>Paraneoptera</taxon>
        <taxon>Hemiptera</taxon>
        <taxon>Auchenorrhyncha</taxon>
        <taxon>Membracoidea</taxon>
        <taxon>Cicadellidae</taxon>
        <taxon>Cicadellinae</taxon>
        <taxon>Cicadellini</taxon>
        <taxon>Graphocephala</taxon>
    </lineage>
</organism>
<dbReference type="EMBL" id="GEBQ01019169">
    <property type="protein sequence ID" value="JAT20808.1"/>
    <property type="molecule type" value="Transcribed_RNA"/>
</dbReference>